<dbReference type="Proteomes" id="UP000507222">
    <property type="component" value="Unassembled WGS sequence"/>
</dbReference>
<dbReference type="AlphaFoldDB" id="A0A6J5TYK8"/>
<dbReference type="GO" id="GO:0016020">
    <property type="term" value="C:membrane"/>
    <property type="evidence" value="ECO:0007669"/>
    <property type="project" value="TreeGrafter"/>
</dbReference>
<evidence type="ECO:0000313" key="2">
    <source>
        <dbReference type="Proteomes" id="UP000507222"/>
    </source>
</evidence>
<sequence length="193" mass="22264">MTRDIHNGIHIDCAINDIRVSVQNEGNEEHNRTKIAWSVLGFLQGLNTNLLEILGIKRLREMKLAHIEALELLDNMCEVTKHSDGNDFLIPAVFRATELGMFEFIDRVLQARPNLVWACNPMRRNLFHKRQRTTIGNIADRDNNCALHVAGTLSPLARLDNISGAALKMQRELQWFKEDRAHFLVENLWKQKM</sequence>
<accession>A0A6J5TYK8</accession>
<name>A0A6J5TYK8_PRUAR</name>
<gene>
    <name evidence="1" type="ORF">CURHAP_LOCUS13559</name>
</gene>
<dbReference type="PANTHER" id="PTHR24177">
    <property type="entry name" value="CASKIN"/>
    <property type="match status" value="1"/>
</dbReference>
<dbReference type="EMBL" id="CAEKDK010000002">
    <property type="protein sequence ID" value="CAB4268882.1"/>
    <property type="molecule type" value="Genomic_DNA"/>
</dbReference>
<evidence type="ECO:0000313" key="1">
    <source>
        <dbReference type="EMBL" id="CAB4268882.1"/>
    </source>
</evidence>
<dbReference type="PANTHER" id="PTHR24177:SF329">
    <property type="entry name" value="ANKYRIN REPEAT PROTEIN"/>
    <property type="match status" value="1"/>
</dbReference>
<organism evidence="1 2">
    <name type="scientific">Prunus armeniaca</name>
    <name type="common">Apricot</name>
    <name type="synonym">Armeniaca vulgaris</name>
    <dbReference type="NCBI Taxonomy" id="36596"/>
    <lineage>
        <taxon>Eukaryota</taxon>
        <taxon>Viridiplantae</taxon>
        <taxon>Streptophyta</taxon>
        <taxon>Embryophyta</taxon>
        <taxon>Tracheophyta</taxon>
        <taxon>Spermatophyta</taxon>
        <taxon>Magnoliopsida</taxon>
        <taxon>eudicotyledons</taxon>
        <taxon>Gunneridae</taxon>
        <taxon>Pentapetalae</taxon>
        <taxon>rosids</taxon>
        <taxon>fabids</taxon>
        <taxon>Rosales</taxon>
        <taxon>Rosaceae</taxon>
        <taxon>Amygdaloideae</taxon>
        <taxon>Amygdaleae</taxon>
        <taxon>Prunus</taxon>
    </lineage>
</organism>
<protein>
    <submittedName>
        <fullName evidence="1">Uncharacterized protein</fullName>
    </submittedName>
</protein>
<proteinExistence type="predicted"/>
<reference evidence="1 2" key="1">
    <citation type="submission" date="2020-05" db="EMBL/GenBank/DDBJ databases">
        <authorList>
            <person name="Campoy J."/>
            <person name="Schneeberger K."/>
            <person name="Spophaly S."/>
        </authorList>
    </citation>
    <scope>NUCLEOTIDE SEQUENCE [LARGE SCALE GENOMIC DNA]</scope>
    <source>
        <strain evidence="1">PruArmRojPasFocal</strain>
    </source>
</reference>